<feature type="non-terminal residue" evidence="2">
    <location>
        <position position="1"/>
    </location>
</feature>
<feature type="compositionally biased region" description="Basic and acidic residues" evidence="1">
    <location>
        <begin position="97"/>
        <end position="107"/>
    </location>
</feature>
<reference evidence="2" key="1">
    <citation type="submission" date="2018-05" db="EMBL/GenBank/DDBJ databases">
        <authorList>
            <person name="Lanie J.A."/>
            <person name="Ng W.-L."/>
            <person name="Kazmierczak K.M."/>
            <person name="Andrzejewski T.M."/>
            <person name="Davidsen T.M."/>
            <person name="Wayne K.J."/>
            <person name="Tettelin H."/>
            <person name="Glass J.I."/>
            <person name="Rusch D."/>
            <person name="Podicherti R."/>
            <person name="Tsui H.-C.T."/>
            <person name="Winkler M.E."/>
        </authorList>
    </citation>
    <scope>NUCLEOTIDE SEQUENCE</scope>
</reference>
<dbReference type="EMBL" id="UINC01010114">
    <property type="protein sequence ID" value="SVA45118.1"/>
    <property type="molecule type" value="Genomic_DNA"/>
</dbReference>
<accession>A0A381VZD5</accession>
<protein>
    <submittedName>
        <fullName evidence="2">Uncharacterized protein</fullName>
    </submittedName>
</protein>
<name>A0A381VZD5_9ZZZZ</name>
<gene>
    <name evidence="2" type="ORF">METZ01_LOCUS97972</name>
</gene>
<evidence type="ECO:0000313" key="2">
    <source>
        <dbReference type="EMBL" id="SVA45118.1"/>
    </source>
</evidence>
<feature type="compositionally biased region" description="Basic residues" evidence="1">
    <location>
        <begin position="108"/>
        <end position="122"/>
    </location>
</feature>
<dbReference type="AlphaFoldDB" id="A0A381VZD5"/>
<feature type="region of interest" description="Disordered" evidence="1">
    <location>
        <begin position="94"/>
        <end position="122"/>
    </location>
</feature>
<sequence>VLILGTLIIGIICGALLSGIIRMNRGDGFSGPPSPERFSRYLLNRIVQPDDSQRSEIQQIMDDYRPQFEDTMLRHREEVRALIDSLQQEIDPLLTDQQRERLQERRDRGRRFLNKSSKLRRR</sequence>
<evidence type="ECO:0000256" key="1">
    <source>
        <dbReference type="SAM" id="MobiDB-lite"/>
    </source>
</evidence>
<proteinExistence type="predicted"/>
<organism evidence="2">
    <name type="scientific">marine metagenome</name>
    <dbReference type="NCBI Taxonomy" id="408172"/>
    <lineage>
        <taxon>unclassified sequences</taxon>
        <taxon>metagenomes</taxon>
        <taxon>ecological metagenomes</taxon>
    </lineage>
</organism>